<evidence type="ECO:0000313" key="4">
    <source>
        <dbReference type="Proteomes" id="UP001458880"/>
    </source>
</evidence>
<dbReference type="Pfam" id="PF11977">
    <property type="entry name" value="RNase_Zc3h12a"/>
    <property type="match status" value="1"/>
</dbReference>
<evidence type="ECO:0000313" key="3">
    <source>
        <dbReference type="EMBL" id="KAK9736696.1"/>
    </source>
</evidence>
<organism evidence="3 4">
    <name type="scientific">Popillia japonica</name>
    <name type="common">Japanese beetle</name>
    <dbReference type="NCBI Taxonomy" id="7064"/>
    <lineage>
        <taxon>Eukaryota</taxon>
        <taxon>Metazoa</taxon>
        <taxon>Ecdysozoa</taxon>
        <taxon>Arthropoda</taxon>
        <taxon>Hexapoda</taxon>
        <taxon>Insecta</taxon>
        <taxon>Pterygota</taxon>
        <taxon>Neoptera</taxon>
        <taxon>Endopterygota</taxon>
        <taxon>Coleoptera</taxon>
        <taxon>Polyphaga</taxon>
        <taxon>Scarabaeiformia</taxon>
        <taxon>Scarabaeidae</taxon>
        <taxon>Rutelinae</taxon>
        <taxon>Popillia</taxon>
    </lineage>
</organism>
<dbReference type="Proteomes" id="UP001458880">
    <property type="component" value="Unassembled WGS sequence"/>
</dbReference>
<proteinExistence type="predicted"/>
<name>A0AAW1LTI3_POPJA</name>
<feature type="compositionally biased region" description="Basic residues" evidence="1">
    <location>
        <begin position="1"/>
        <end position="14"/>
    </location>
</feature>
<keyword evidence="4" id="KW-1185">Reference proteome</keyword>
<protein>
    <submittedName>
        <fullName evidence="3">Zc3h12a-like Ribonuclease NYN domain</fullName>
    </submittedName>
</protein>
<dbReference type="EMBL" id="JASPKY010000110">
    <property type="protein sequence ID" value="KAK9736696.1"/>
    <property type="molecule type" value="Genomic_DNA"/>
</dbReference>
<feature type="region of interest" description="Disordered" evidence="1">
    <location>
        <begin position="1"/>
        <end position="36"/>
    </location>
</feature>
<dbReference type="GO" id="GO:0005634">
    <property type="term" value="C:nucleus"/>
    <property type="evidence" value="ECO:0007669"/>
    <property type="project" value="TreeGrafter"/>
</dbReference>
<reference evidence="3 4" key="1">
    <citation type="journal article" date="2024" name="BMC Genomics">
        <title>De novo assembly and annotation of Popillia japonica's genome with initial clues to its potential as an invasive pest.</title>
        <authorList>
            <person name="Cucini C."/>
            <person name="Boschi S."/>
            <person name="Funari R."/>
            <person name="Cardaioli E."/>
            <person name="Iannotti N."/>
            <person name="Marturano G."/>
            <person name="Paoli F."/>
            <person name="Bruttini M."/>
            <person name="Carapelli A."/>
            <person name="Frati F."/>
            <person name="Nardi F."/>
        </authorList>
    </citation>
    <scope>NUCLEOTIDE SEQUENCE [LARGE SCALE GENOMIC DNA]</scope>
    <source>
        <strain evidence="3">DMR45628</strain>
    </source>
</reference>
<feature type="region of interest" description="Disordered" evidence="1">
    <location>
        <begin position="88"/>
        <end position="107"/>
    </location>
</feature>
<dbReference type="InterPro" id="IPR051101">
    <property type="entry name" value="ZC3H12/N4BP1_RNase_Reg"/>
</dbReference>
<dbReference type="GO" id="GO:0004521">
    <property type="term" value="F:RNA endonuclease activity"/>
    <property type="evidence" value="ECO:0007669"/>
    <property type="project" value="TreeGrafter"/>
</dbReference>
<dbReference type="PANTHER" id="PTHR12876:SF35">
    <property type="entry name" value="LD08718P-RELATED"/>
    <property type="match status" value="1"/>
</dbReference>
<feature type="domain" description="RNase NYN" evidence="2">
    <location>
        <begin position="330"/>
        <end position="464"/>
    </location>
</feature>
<comment type="caution">
    <text evidence="3">The sequence shown here is derived from an EMBL/GenBank/DDBJ whole genome shotgun (WGS) entry which is preliminary data.</text>
</comment>
<dbReference type="CDD" id="cd18719">
    <property type="entry name" value="PIN_Zc3h12a-N4BP1-like"/>
    <property type="match status" value="1"/>
</dbReference>
<sequence>MAKKSKPASPRVHKNFAQQPAGVKKKPPSKSTTKVVTLDLCGPKKRRGRGRRRSKRKSFIKKLVNRREITCVEGPEGALNIQITSSLSSNTSTETNKQNDFITQNNKSPNRKIENVEKERTLNELYKTIDCVEEDGNSDVILVPDCDDSEVIYVGEETVSQKNKPRSDIEDESVILIDDDSVVEVPPMITRTIANRNCNQQISHTTNLIRSNNVQNCGNMNTNMASPIGNVKELNGRNTRVFTSTPIRQEAEPYHAQEAEPYHALSTLMENLAGMQVDHSKRQEPIPTRAIIKTSILNDQIKQIRRSVSANINGFGSNFLNAGPVRLIGLRPIFIDGSNVAISHSNGKFFSVEGLKICIDYFKMRGHEVTGIVPQFRKKVTQSSNWKLLQQLEKEGTVIFTPSRTVNGRHIVPYDDRYIVLLAHVYKGVIVSSDNYSDLLRENPNLLETIENRVLNPTWLKNMIIFGKTLIY</sequence>
<dbReference type="FunFam" id="3.40.50.11980:FF:000001">
    <property type="entry name" value="ZC3H12A isoform 1"/>
    <property type="match status" value="1"/>
</dbReference>
<dbReference type="GO" id="GO:0036464">
    <property type="term" value="C:cytoplasmic ribonucleoprotein granule"/>
    <property type="evidence" value="ECO:0007669"/>
    <property type="project" value="TreeGrafter"/>
</dbReference>
<dbReference type="Gene3D" id="3.40.50.11980">
    <property type="match status" value="1"/>
</dbReference>
<evidence type="ECO:0000259" key="2">
    <source>
        <dbReference type="Pfam" id="PF11977"/>
    </source>
</evidence>
<dbReference type="GO" id="GO:0003729">
    <property type="term" value="F:mRNA binding"/>
    <property type="evidence" value="ECO:0007669"/>
    <property type="project" value="TreeGrafter"/>
</dbReference>
<feature type="compositionally biased region" description="Polar residues" evidence="1">
    <location>
        <begin position="98"/>
        <end position="107"/>
    </location>
</feature>
<dbReference type="InterPro" id="IPR021869">
    <property type="entry name" value="RNase_Zc3h12_NYN"/>
</dbReference>
<evidence type="ECO:0000256" key="1">
    <source>
        <dbReference type="SAM" id="MobiDB-lite"/>
    </source>
</evidence>
<dbReference type="AlphaFoldDB" id="A0AAW1LTI3"/>
<dbReference type="PANTHER" id="PTHR12876">
    <property type="entry name" value="N4BP1-RELATED"/>
    <property type="match status" value="1"/>
</dbReference>
<accession>A0AAW1LTI3</accession>
<gene>
    <name evidence="3" type="ORF">QE152_g11358</name>
</gene>